<name>A0A8S9YHI3_9TREM</name>
<sequence length="131" mass="14266">MCASGSHVITIIIKPFPIYHSLICPCIPFSVHSKARNAPAFHVRNPPSPNTLLVEILQPEDGPSGCEWIVQLNITLLNGWPKTHLLSAPGVHLLAYSTSEMSQQLSACFTTSGIDCTSEKSHIKRKPHAGE</sequence>
<accession>A0A8S9YHI3</accession>
<gene>
    <name evidence="1" type="ORF">EG68_11840</name>
</gene>
<dbReference type="OrthoDB" id="6299693at2759"/>
<reference evidence="1" key="1">
    <citation type="submission" date="2019-07" db="EMBL/GenBank/DDBJ databases">
        <title>Annotation for the trematode Paragonimus miyazaki's.</title>
        <authorList>
            <person name="Choi Y.-J."/>
        </authorList>
    </citation>
    <scope>NUCLEOTIDE SEQUENCE</scope>
    <source>
        <strain evidence="1">Japan</strain>
    </source>
</reference>
<dbReference type="AlphaFoldDB" id="A0A8S9YHI3"/>
<proteinExistence type="predicted"/>
<keyword evidence="2" id="KW-1185">Reference proteome</keyword>
<comment type="caution">
    <text evidence="1">The sequence shown here is derived from an EMBL/GenBank/DDBJ whole genome shotgun (WGS) entry which is preliminary data.</text>
</comment>
<dbReference type="Proteomes" id="UP000822476">
    <property type="component" value="Unassembled WGS sequence"/>
</dbReference>
<dbReference type="EMBL" id="JTDE01009062">
    <property type="protein sequence ID" value="KAF7234639.1"/>
    <property type="molecule type" value="Genomic_DNA"/>
</dbReference>
<organism evidence="1 2">
    <name type="scientific">Paragonimus skrjabini miyazakii</name>
    <dbReference type="NCBI Taxonomy" id="59628"/>
    <lineage>
        <taxon>Eukaryota</taxon>
        <taxon>Metazoa</taxon>
        <taxon>Spiralia</taxon>
        <taxon>Lophotrochozoa</taxon>
        <taxon>Platyhelminthes</taxon>
        <taxon>Trematoda</taxon>
        <taxon>Digenea</taxon>
        <taxon>Plagiorchiida</taxon>
        <taxon>Troglotremata</taxon>
        <taxon>Troglotrematidae</taxon>
        <taxon>Paragonimus</taxon>
    </lineage>
</organism>
<protein>
    <submittedName>
        <fullName evidence="1">Uncharacterized protein</fullName>
    </submittedName>
</protein>
<evidence type="ECO:0000313" key="1">
    <source>
        <dbReference type="EMBL" id="KAF7234639.1"/>
    </source>
</evidence>
<evidence type="ECO:0000313" key="2">
    <source>
        <dbReference type="Proteomes" id="UP000822476"/>
    </source>
</evidence>